<proteinExistence type="inferred from homology"/>
<dbReference type="GO" id="GO:0016787">
    <property type="term" value="F:hydrolase activity"/>
    <property type="evidence" value="ECO:0007669"/>
    <property type="project" value="UniProtKB-KW"/>
</dbReference>
<keyword evidence="2 3" id="KW-0067">ATP-binding</keyword>
<dbReference type="SUPFAM" id="SSF52540">
    <property type="entry name" value="P-loop containing nucleoside triphosphate hydrolases"/>
    <property type="match status" value="1"/>
</dbReference>
<sequence>MKGDVDVRCRYDREIYSNPENGYCIFQYLTEEQVPEGAKNSFYKGNKTAFVAVGYHLPDGGVLEYELNGAWAKGRNGLQFAVEYYDDILPDTEDGIYQYLSSGAVKGIGPKTAEAIVNQFGTHTFEIFDTEPEKILSIKGITEKKLSVILTSYQEAHSRRELTMFLAPYQLGPGKIAKVQAAYGDRALEVVRSETYELCKVQGFSFTQVDRIAMANNICLFDPQRIRECLRYVIDDNMRAGNLYMDKETYIKTVYQYLNHGFPMEAVSRKQICAVANQMFAESELVVDGTAVYTKSAYEQEEGTANAIAELLLQEPDKADIISLLKEAQEELGIQLAMRQEEAVIMAFRYRFSIITGGPGTGKTTVEKVILYIHQKIDDGTVLLMAPTGKASRRMAESTGYPEASTMHSALGIVSDDEDFWMDSDSLEASLLLADEFSMVDMKLGNTFFGRIDRDTRVVLVGDVKQLPSVGPGNVFRELIESGIIPLTVLDVVFRQDKNSRIVQNADLMQKNQTEFAYGEDFVWLPVETELEAKNLIRKVYADEVKQNGVENVQILTPRRKGDGVSVNGMNEELHEMMNPARKGQLEMKAAGHTFRAGDKIIQNKNKDGISNGDSGFIKAVYLDSDGVKKTEIAFGSRIVEYDEEQMEMVEHAYIQTVHKSQGSEYPVVILPWLMVFRLMLKRNILYTAITRAKVKLIIIGQKRAIEKAVHNTKNERRLTRLGERLTRRYYELLEERKLEESVYEQMEINF</sequence>
<organism evidence="7 8">
    <name type="scientific">Hungatella hathewayi</name>
    <dbReference type="NCBI Taxonomy" id="154046"/>
    <lineage>
        <taxon>Bacteria</taxon>
        <taxon>Bacillati</taxon>
        <taxon>Bacillota</taxon>
        <taxon>Clostridia</taxon>
        <taxon>Lachnospirales</taxon>
        <taxon>Lachnospiraceae</taxon>
        <taxon>Hungatella</taxon>
    </lineage>
</organism>
<feature type="domain" description="ATP-dependent RecD2 DNA helicase-like helix-hairpin-helix" evidence="5">
    <location>
        <begin position="156"/>
        <end position="244"/>
    </location>
</feature>
<dbReference type="GO" id="GO:0017116">
    <property type="term" value="F:single-stranded DNA helicase activity"/>
    <property type="evidence" value="ECO:0007669"/>
    <property type="project" value="TreeGrafter"/>
</dbReference>
<keyword evidence="3" id="KW-0413">Isomerase</keyword>
<dbReference type="InterPro" id="IPR010994">
    <property type="entry name" value="RuvA_2-like"/>
</dbReference>
<feature type="binding site" evidence="3">
    <location>
        <begin position="360"/>
        <end position="364"/>
    </location>
    <ligand>
        <name>ATP</name>
        <dbReference type="ChEBI" id="CHEBI:30616"/>
    </ligand>
</feature>
<dbReference type="EMBL" id="QSON01000032">
    <property type="protein sequence ID" value="RGI95320.1"/>
    <property type="molecule type" value="Genomic_DNA"/>
</dbReference>
<dbReference type="GO" id="GO:0009338">
    <property type="term" value="C:exodeoxyribonuclease V complex"/>
    <property type="evidence" value="ECO:0007669"/>
    <property type="project" value="TreeGrafter"/>
</dbReference>
<keyword evidence="1 3" id="KW-0547">Nucleotide-binding</keyword>
<dbReference type="GO" id="GO:0005524">
    <property type="term" value="F:ATP binding"/>
    <property type="evidence" value="ECO:0007669"/>
    <property type="project" value="UniProtKB-UniRule"/>
</dbReference>
<dbReference type="Pfam" id="PF13245">
    <property type="entry name" value="AAA_19"/>
    <property type="match status" value="1"/>
</dbReference>
<evidence type="ECO:0000313" key="7">
    <source>
        <dbReference type="EMBL" id="RGI95320.1"/>
    </source>
</evidence>
<dbReference type="InterPro" id="IPR006345">
    <property type="entry name" value="RecD2"/>
</dbReference>
<evidence type="ECO:0000256" key="2">
    <source>
        <dbReference type="ARBA" id="ARBA00022840"/>
    </source>
</evidence>
<dbReference type="HAMAP" id="MF_01488">
    <property type="entry name" value="RecD2"/>
    <property type="match status" value="1"/>
</dbReference>
<dbReference type="AlphaFoldDB" id="A0A374NWH0"/>
<name>A0A374NWH0_9FIRM</name>
<dbReference type="CDD" id="cd17933">
    <property type="entry name" value="DEXSc_RecD-like"/>
    <property type="match status" value="1"/>
</dbReference>
<dbReference type="Gene3D" id="1.10.150.20">
    <property type="entry name" value="5' to 3' exonuclease, C-terminal subdomain"/>
    <property type="match status" value="1"/>
</dbReference>
<dbReference type="InterPro" id="IPR041451">
    <property type="entry name" value="RecD2_SH13"/>
</dbReference>
<reference evidence="7 8" key="1">
    <citation type="submission" date="2018-08" db="EMBL/GenBank/DDBJ databases">
        <title>A genome reference for cultivated species of the human gut microbiota.</title>
        <authorList>
            <person name="Zou Y."/>
            <person name="Xue W."/>
            <person name="Luo G."/>
        </authorList>
    </citation>
    <scope>NUCLEOTIDE SEQUENCE [LARGE SCALE GENOMIC DNA]</scope>
    <source>
        <strain evidence="7 8">TM09-12</strain>
    </source>
</reference>
<dbReference type="InterPro" id="IPR027785">
    <property type="entry name" value="UvrD-like_helicase_C"/>
</dbReference>
<dbReference type="CDD" id="cd18809">
    <property type="entry name" value="SF1_C_RecD"/>
    <property type="match status" value="1"/>
</dbReference>
<keyword evidence="3 7" id="KW-0347">Helicase</keyword>
<protein>
    <recommendedName>
        <fullName evidence="3">ATP-dependent RecD2 DNA helicase</fullName>
        <ecNumber evidence="3">5.6.2.3</ecNumber>
    </recommendedName>
    <alternativeName>
        <fullName evidence="3">DNA 5'-3' helicase subunit RecD2</fullName>
    </alternativeName>
</protein>
<keyword evidence="3" id="KW-0238">DNA-binding</keyword>
<dbReference type="PANTHER" id="PTHR43788:SF6">
    <property type="entry name" value="DNA HELICASE B"/>
    <property type="match status" value="1"/>
</dbReference>
<dbReference type="PANTHER" id="PTHR43788">
    <property type="entry name" value="DNA2/NAM7 HELICASE FAMILY MEMBER"/>
    <property type="match status" value="1"/>
</dbReference>
<evidence type="ECO:0000259" key="5">
    <source>
        <dbReference type="Pfam" id="PF14490"/>
    </source>
</evidence>
<dbReference type="InterPro" id="IPR027417">
    <property type="entry name" value="P-loop_NTPase"/>
</dbReference>
<dbReference type="GO" id="GO:0006310">
    <property type="term" value="P:DNA recombination"/>
    <property type="evidence" value="ECO:0007669"/>
    <property type="project" value="InterPro"/>
</dbReference>
<dbReference type="Gene3D" id="3.40.50.300">
    <property type="entry name" value="P-loop containing nucleotide triphosphate hydrolases"/>
    <property type="match status" value="2"/>
</dbReference>
<comment type="catalytic activity">
    <reaction evidence="3">
        <text>ATP + H2O = ADP + phosphate + H(+)</text>
        <dbReference type="Rhea" id="RHEA:13065"/>
        <dbReference type="ChEBI" id="CHEBI:15377"/>
        <dbReference type="ChEBI" id="CHEBI:15378"/>
        <dbReference type="ChEBI" id="CHEBI:30616"/>
        <dbReference type="ChEBI" id="CHEBI:43474"/>
        <dbReference type="ChEBI" id="CHEBI:456216"/>
        <dbReference type="EC" id="5.6.2.3"/>
    </reaction>
</comment>
<evidence type="ECO:0000256" key="3">
    <source>
        <dbReference type="HAMAP-Rule" id="MF_01488"/>
    </source>
</evidence>
<dbReference type="Pfam" id="PF14490">
    <property type="entry name" value="HHH_RecD2"/>
    <property type="match status" value="1"/>
</dbReference>
<evidence type="ECO:0000259" key="6">
    <source>
        <dbReference type="Pfam" id="PF18335"/>
    </source>
</evidence>
<dbReference type="GO" id="GO:0003677">
    <property type="term" value="F:DNA binding"/>
    <property type="evidence" value="ECO:0007669"/>
    <property type="project" value="UniProtKB-UniRule"/>
</dbReference>
<dbReference type="InterPro" id="IPR050534">
    <property type="entry name" value="Coronavir_polyprotein_1ab"/>
</dbReference>
<dbReference type="GO" id="GO:0043139">
    <property type="term" value="F:5'-3' DNA helicase activity"/>
    <property type="evidence" value="ECO:0007669"/>
    <property type="project" value="UniProtKB-UniRule"/>
</dbReference>
<gene>
    <name evidence="3" type="primary">recD2</name>
    <name evidence="7" type="ORF">DXD79_32165</name>
</gene>
<dbReference type="Pfam" id="PF13538">
    <property type="entry name" value="UvrD_C_2"/>
    <property type="match status" value="1"/>
</dbReference>
<evidence type="ECO:0000313" key="8">
    <source>
        <dbReference type="Proteomes" id="UP000263014"/>
    </source>
</evidence>
<dbReference type="Proteomes" id="UP000263014">
    <property type="component" value="Unassembled WGS sequence"/>
</dbReference>
<dbReference type="Gene3D" id="1.10.10.2220">
    <property type="match status" value="1"/>
</dbReference>
<keyword evidence="3" id="KW-0378">Hydrolase</keyword>
<dbReference type="InterPro" id="IPR029493">
    <property type="entry name" value="RecD2-like_HHH"/>
</dbReference>
<comment type="caution">
    <text evidence="7">The sequence shown here is derived from an EMBL/GenBank/DDBJ whole genome shotgun (WGS) entry which is preliminary data.</text>
</comment>
<dbReference type="SUPFAM" id="SSF47781">
    <property type="entry name" value="RuvA domain 2-like"/>
    <property type="match status" value="1"/>
</dbReference>
<evidence type="ECO:0000256" key="1">
    <source>
        <dbReference type="ARBA" id="ARBA00022741"/>
    </source>
</evidence>
<comment type="function">
    <text evidence="3">DNA-dependent ATPase and ATP-dependent 5'-3' DNA helicase. Has no activity on blunt DNA or DNA with 3'-overhangs, requires at least 10 bases of 5'-ssDNA for helicase activity.</text>
</comment>
<comment type="similarity">
    <text evidence="3">Belongs to the RecD family. RecD2 subfamily.</text>
</comment>
<accession>A0A374NWH0</accession>
<feature type="domain" description="ATP-dependent RecD2 DNA helicase SH3" evidence="6">
    <location>
        <begin position="570"/>
        <end position="632"/>
    </location>
</feature>
<evidence type="ECO:0000259" key="4">
    <source>
        <dbReference type="Pfam" id="PF13538"/>
    </source>
</evidence>
<dbReference type="Pfam" id="PF18335">
    <property type="entry name" value="SH3_13"/>
    <property type="match status" value="1"/>
</dbReference>
<dbReference type="EC" id="5.6.2.3" evidence="3"/>
<dbReference type="Gene3D" id="2.30.30.940">
    <property type="match status" value="1"/>
</dbReference>
<feature type="domain" description="UvrD-like helicase C-terminal" evidence="4">
    <location>
        <begin position="652"/>
        <end position="700"/>
    </location>
</feature>
<dbReference type="Pfam" id="PF14520">
    <property type="entry name" value="HHH_5"/>
    <property type="match status" value="1"/>
</dbReference>